<evidence type="ECO:0000313" key="2">
    <source>
        <dbReference type="Proteomes" id="UP001457282"/>
    </source>
</evidence>
<reference evidence="1 2" key="1">
    <citation type="journal article" date="2023" name="G3 (Bethesda)">
        <title>A chromosome-length genome assembly and annotation of blackberry (Rubus argutus, cv. 'Hillquist').</title>
        <authorList>
            <person name="Bruna T."/>
            <person name="Aryal R."/>
            <person name="Dudchenko O."/>
            <person name="Sargent D.J."/>
            <person name="Mead D."/>
            <person name="Buti M."/>
            <person name="Cavallini A."/>
            <person name="Hytonen T."/>
            <person name="Andres J."/>
            <person name="Pham M."/>
            <person name="Weisz D."/>
            <person name="Mascagni F."/>
            <person name="Usai G."/>
            <person name="Natali L."/>
            <person name="Bassil N."/>
            <person name="Fernandez G.E."/>
            <person name="Lomsadze A."/>
            <person name="Armour M."/>
            <person name="Olukolu B."/>
            <person name="Poorten T."/>
            <person name="Britton C."/>
            <person name="Davik J."/>
            <person name="Ashrafi H."/>
            <person name="Aiden E.L."/>
            <person name="Borodovsky M."/>
            <person name="Worthington M."/>
        </authorList>
    </citation>
    <scope>NUCLEOTIDE SEQUENCE [LARGE SCALE GENOMIC DNA]</scope>
    <source>
        <strain evidence="1">PI 553951</strain>
    </source>
</reference>
<dbReference type="EMBL" id="JBEDUW010000003">
    <property type="protein sequence ID" value="KAK9938441.1"/>
    <property type="molecule type" value="Genomic_DNA"/>
</dbReference>
<dbReference type="AlphaFoldDB" id="A0AAW1XQ11"/>
<evidence type="ECO:0008006" key="3">
    <source>
        <dbReference type="Google" id="ProtNLM"/>
    </source>
</evidence>
<proteinExistence type="predicted"/>
<dbReference type="Proteomes" id="UP001457282">
    <property type="component" value="Unassembled WGS sequence"/>
</dbReference>
<name>A0AAW1XQ11_RUBAR</name>
<gene>
    <name evidence="1" type="ORF">M0R45_015178</name>
</gene>
<organism evidence="1 2">
    <name type="scientific">Rubus argutus</name>
    <name type="common">Southern blackberry</name>
    <dbReference type="NCBI Taxonomy" id="59490"/>
    <lineage>
        <taxon>Eukaryota</taxon>
        <taxon>Viridiplantae</taxon>
        <taxon>Streptophyta</taxon>
        <taxon>Embryophyta</taxon>
        <taxon>Tracheophyta</taxon>
        <taxon>Spermatophyta</taxon>
        <taxon>Magnoliopsida</taxon>
        <taxon>eudicotyledons</taxon>
        <taxon>Gunneridae</taxon>
        <taxon>Pentapetalae</taxon>
        <taxon>rosids</taxon>
        <taxon>fabids</taxon>
        <taxon>Rosales</taxon>
        <taxon>Rosaceae</taxon>
        <taxon>Rosoideae</taxon>
        <taxon>Rosoideae incertae sedis</taxon>
        <taxon>Rubus</taxon>
    </lineage>
</organism>
<protein>
    <recommendedName>
        <fullName evidence="3">Aminotransferase-like plant mobile domain-containing protein</fullName>
    </recommendedName>
</protein>
<accession>A0AAW1XQ11</accession>
<keyword evidence="2" id="KW-1185">Reference proteome</keyword>
<comment type="caution">
    <text evidence="1">The sequence shown here is derived from an EMBL/GenBank/DDBJ whole genome shotgun (WGS) entry which is preliminary data.</text>
</comment>
<evidence type="ECO:0000313" key="1">
    <source>
        <dbReference type="EMBL" id="KAK9938441.1"/>
    </source>
</evidence>
<sequence>MQFGFDQDIPCFIAPLNCNSNITWKQYLKELENARLYIPCRLSEADTSTRYFKWWKESVAGIEHKSMPPKKKARKVVDEINDATIPCICSPKNPKELVQISAGRKVYEEALRLGRSTILLKLEKSSESEKLSVQDQISASLIADESSVNTTKSERLEKEVALTAPLYLRNRNMLAVGCLFEKLECASSSSSFEKTGFRA</sequence>